<evidence type="ECO:0000256" key="2">
    <source>
        <dbReference type="SAM" id="Phobius"/>
    </source>
</evidence>
<feature type="transmembrane region" description="Helical" evidence="2">
    <location>
        <begin position="430"/>
        <end position="451"/>
    </location>
</feature>
<feature type="transmembrane region" description="Helical" evidence="2">
    <location>
        <begin position="280"/>
        <end position="306"/>
    </location>
</feature>
<keyword evidence="2" id="KW-1133">Transmembrane helix</keyword>
<proteinExistence type="predicted"/>
<feature type="transmembrane region" description="Helical" evidence="2">
    <location>
        <begin position="128"/>
        <end position="146"/>
    </location>
</feature>
<dbReference type="NCBIfam" id="TIGR00797">
    <property type="entry name" value="matE"/>
    <property type="match status" value="1"/>
</dbReference>
<gene>
    <name evidence="3" type="ORF">FHS28_001136</name>
</gene>
<feature type="transmembrane region" description="Helical" evidence="2">
    <location>
        <begin position="352"/>
        <end position="371"/>
    </location>
</feature>
<organism evidence="3 4">
    <name type="scientific">Roseateles terrae</name>
    <dbReference type="NCBI Taxonomy" id="431060"/>
    <lineage>
        <taxon>Bacteria</taxon>
        <taxon>Pseudomonadati</taxon>
        <taxon>Pseudomonadota</taxon>
        <taxon>Betaproteobacteria</taxon>
        <taxon>Burkholderiales</taxon>
        <taxon>Sphaerotilaceae</taxon>
        <taxon>Roseateles</taxon>
    </lineage>
</organism>
<dbReference type="EMBL" id="JACHXO010000001">
    <property type="protein sequence ID" value="MBB3193771.1"/>
    <property type="molecule type" value="Genomic_DNA"/>
</dbReference>
<name>A0ABR6GPZ8_9BURK</name>
<feature type="transmembrane region" description="Helical" evidence="2">
    <location>
        <begin position="51"/>
        <end position="76"/>
    </location>
</feature>
<comment type="caution">
    <text evidence="3">The sequence shown here is derived from an EMBL/GenBank/DDBJ whole genome shotgun (WGS) entry which is preliminary data.</text>
</comment>
<dbReference type="PANTHER" id="PTHR43298">
    <property type="entry name" value="MULTIDRUG RESISTANCE PROTEIN NORM-RELATED"/>
    <property type="match status" value="1"/>
</dbReference>
<dbReference type="RefSeq" id="WP_088448681.1">
    <property type="nucleotide sequence ID" value="NZ_JACHXO010000001.1"/>
</dbReference>
<keyword evidence="4" id="KW-1185">Reference proteome</keyword>
<keyword evidence="2" id="KW-0812">Transmembrane</keyword>
<evidence type="ECO:0000313" key="4">
    <source>
        <dbReference type="Proteomes" id="UP000574369"/>
    </source>
</evidence>
<feature type="transmembrane region" description="Helical" evidence="2">
    <location>
        <begin position="88"/>
        <end position="108"/>
    </location>
</feature>
<keyword evidence="2" id="KW-0472">Membrane</keyword>
<evidence type="ECO:0000256" key="1">
    <source>
        <dbReference type="ARBA" id="ARBA00022448"/>
    </source>
</evidence>
<feature type="transmembrane region" description="Helical" evidence="2">
    <location>
        <begin position="190"/>
        <end position="215"/>
    </location>
</feature>
<feature type="transmembrane region" description="Helical" evidence="2">
    <location>
        <begin position="318"/>
        <end position="340"/>
    </location>
</feature>
<feature type="transmembrane region" description="Helical" evidence="2">
    <location>
        <begin position="12"/>
        <end position="31"/>
    </location>
</feature>
<feature type="transmembrane region" description="Helical" evidence="2">
    <location>
        <begin position="158"/>
        <end position="178"/>
    </location>
</feature>
<dbReference type="PANTHER" id="PTHR43298:SF2">
    <property type="entry name" value="FMN_FAD EXPORTER YEEO-RELATED"/>
    <property type="match status" value="1"/>
</dbReference>
<dbReference type="Pfam" id="PF01554">
    <property type="entry name" value="MatE"/>
    <property type="match status" value="2"/>
</dbReference>
<protein>
    <submittedName>
        <fullName evidence="3">MATE family multidrug resistance protein</fullName>
    </submittedName>
</protein>
<feature type="transmembrane region" description="Helical" evidence="2">
    <location>
        <begin position="242"/>
        <end position="268"/>
    </location>
</feature>
<dbReference type="InterPro" id="IPR050222">
    <property type="entry name" value="MATE_MdtK"/>
</dbReference>
<evidence type="ECO:0000313" key="3">
    <source>
        <dbReference type="EMBL" id="MBB3193771.1"/>
    </source>
</evidence>
<accession>A0ABR6GPZ8</accession>
<reference evidence="3 4" key="1">
    <citation type="submission" date="2020-08" db="EMBL/GenBank/DDBJ databases">
        <title>Genomic Encyclopedia of Type Strains, Phase III (KMG-III): the genomes of soil and plant-associated and newly described type strains.</title>
        <authorList>
            <person name="Whitman W."/>
        </authorList>
    </citation>
    <scope>NUCLEOTIDE SEQUENCE [LARGE SCALE GENOMIC DNA]</scope>
    <source>
        <strain evidence="3 4">CECT 7247</strain>
    </source>
</reference>
<dbReference type="InterPro" id="IPR002528">
    <property type="entry name" value="MATE_fam"/>
</dbReference>
<dbReference type="CDD" id="cd13131">
    <property type="entry name" value="MATE_NorM_like"/>
    <property type="match status" value="1"/>
</dbReference>
<keyword evidence="1" id="KW-0813">Transport</keyword>
<feature type="transmembrane region" description="Helical" evidence="2">
    <location>
        <begin position="392"/>
        <end position="410"/>
    </location>
</feature>
<sequence length="458" mass="47918">MSPRLQSLRQIVPLAWPVFIGQLAVLAYSTIDTLLVARHSSLDLAALAVGSAVYTSVFVGLMGVVLAISPVAGQLFGAKRMTEAGDSLHQAAWLALMLAVVGELVLWFPQPFLAISHASPEIAAKVTAYLRTLGIALPAALLFTAYRGFNTAVSRPKAVMALQIGGLLLKFPASALLIGGFSLGPISVPALGAVGCAVATSVVMWSQLLVAVVVLRRDTFYSGFGFSRGGLHRPRRDTLWRLLKLGVPMGASVLIEVTGFTFMAIFIARIGSTAVAGHQLAANLVAMMFMLPLALANASSTVVAQALGARDAAGARRLGWHGLELAVGIAFVLGAVIFTLREQVLGLYTRDAAIIAAALPLLGWVWIFHVADAGQTVSAFVLRAHHIATAPMVIYALAIWGLGLGGGYWLAFGDHAVPLPGFMQGAMGFWSAASAGLVAAATGLSALLAWVHRTQLKG</sequence>
<dbReference type="Proteomes" id="UP000574369">
    <property type="component" value="Unassembled WGS sequence"/>
</dbReference>